<accession>A0ABP4WDQ2</accession>
<gene>
    <name evidence="2" type="ORF">GCM10009747_07570</name>
</gene>
<organism evidence="2 3">
    <name type="scientific">Agromyces humatus</name>
    <dbReference type="NCBI Taxonomy" id="279573"/>
    <lineage>
        <taxon>Bacteria</taxon>
        <taxon>Bacillati</taxon>
        <taxon>Actinomycetota</taxon>
        <taxon>Actinomycetes</taxon>
        <taxon>Micrococcales</taxon>
        <taxon>Microbacteriaceae</taxon>
        <taxon>Agromyces</taxon>
    </lineage>
</organism>
<name>A0ABP4WDQ2_9MICO</name>
<protein>
    <submittedName>
        <fullName evidence="2">Dihydrofolate reductase family protein</fullName>
    </submittedName>
</protein>
<evidence type="ECO:0000313" key="2">
    <source>
        <dbReference type="EMBL" id="GAA1752402.1"/>
    </source>
</evidence>
<dbReference type="PANTHER" id="PTHR38011:SF11">
    <property type="entry name" value="2,5-DIAMINO-6-RIBOSYLAMINO-4(3H)-PYRIMIDINONE 5'-PHOSPHATE REDUCTASE"/>
    <property type="match status" value="1"/>
</dbReference>
<dbReference type="Pfam" id="PF01872">
    <property type="entry name" value="RibD_C"/>
    <property type="match status" value="1"/>
</dbReference>
<sequence>MRKLSYYISLSIDGFIAGPDDEVDFFPGSDEYMAWMVADYGDALPSHGRMQLGIADAPLTRFDTIVMGRRTYDPALQLGITSPYSHLRQYVVSGSLEQTDAAVTMIADDPVEAVRALKAEDSPLDIYLAGGGRLAGQLLDEIDELVIKRYPVVAGDGLPAFGPDFSPTVFALDAVRSFEGGNVVEWYSRTPYAA</sequence>
<dbReference type="InterPro" id="IPR002734">
    <property type="entry name" value="RibDG_C"/>
</dbReference>
<dbReference type="InterPro" id="IPR024072">
    <property type="entry name" value="DHFR-like_dom_sf"/>
</dbReference>
<dbReference type="EMBL" id="BAAANH010000001">
    <property type="protein sequence ID" value="GAA1752402.1"/>
    <property type="molecule type" value="Genomic_DNA"/>
</dbReference>
<dbReference type="SUPFAM" id="SSF53597">
    <property type="entry name" value="Dihydrofolate reductase-like"/>
    <property type="match status" value="1"/>
</dbReference>
<evidence type="ECO:0000313" key="3">
    <source>
        <dbReference type="Proteomes" id="UP001500506"/>
    </source>
</evidence>
<feature type="domain" description="Bacterial bifunctional deaminase-reductase C-terminal" evidence="1">
    <location>
        <begin position="8"/>
        <end position="167"/>
    </location>
</feature>
<dbReference type="PANTHER" id="PTHR38011">
    <property type="entry name" value="DIHYDROFOLATE REDUCTASE FAMILY PROTEIN (AFU_ORTHOLOGUE AFUA_8G06820)"/>
    <property type="match status" value="1"/>
</dbReference>
<proteinExistence type="predicted"/>
<dbReference type="Gene3D" id="3.40.430.10">
    <property type="entry name" value="Dihydrofolate Reductase, subunit A"/>
    <property type="match status" value="1"/>
</dbReference>
<dbReference type="InterPro" id="IPR050765">
    <property type="entry name" value="Riboflavin_Biosynth_HTPR"/>
</dbReference>
<dbReference type="Proteomes" id="UP001500506">
    <property type="component" value="Unassembled WGS sequence"/>
</dbReference>
<comment type="caution">
    <text evidence="2">The sequence shown here is derived from an EMBL/GenBank/DDBJ whole genome shotgun (WGS) entry which is preliminary data.</text>
</comment>
<dbReference type="RefSeq" id="WP_232498483.1">
    <property type="nucleotide sequence ID" value="NZ_BAAANH010000001.1"/>
</dbReference>
<keyword evidence="3" id="KW-1185">Reference proteome</keyword>
<evidence type="ECO:0000259" key="1">
    <source>
        <dbReference type="Pfam" id="PF01872"/>
    </source>
</evidence>
<reference evidence="3" key="1">
    <citation type="journal article" date="2019" name="Int. J. Syst. Evol. Microbiol.">
        <title>The Global Catalogue of Microorganisms (GCM) 10K type strain sequencing project: providing services to taxonomists for standard genome sequencing and annotation.</title>
        <authorList>
            <consortium name="The Broad Institute Genomics Platform"/>
            <consortium name="The Broad Institute Genome Sequencing Center for Infectious Disease"/>
            <person name="Wu L."/>
            <person name="Ma J."/>
        </authorList>
    </citation>
    <scope>NUCLEOTIDE SEQUENCE [LARGE SCALE GENOMIC DNA]</scope>
    <source>
        <strain evidence="3">JCM 14319</strain>
    </source>
</reference>